<dbReference type="InterPro" id="IPR011006">
    <property type="entry name" value="CheY-like_superfamily"/>
</dbReference>
<evidence type="ECO:0000259" key="6">
    <source>
        <dbReference type="PROSITE" id="PS50043"/>
    </source>
</evidence>
<dbReference type="PROSITE" id="PS50110">
    <property type="entry name" value="RESPONSE_REGULATORY"/>
    <property type="match status" value="1"/>
</dbReference>
<accession>I2GL66</accession>
<feature type="domain" description="HTH luxR-type" evidence="6">
    <location>
        <begin position="150"/>
        <end position="215"/>
    </location>
</feature>
<dbReference type="PANTHER" id="PTHR43214:SF41">
    <property type="entry name" value="NITRATE_NITRITE RESPONSE REGULATOR PROTEIN NARP"/>
    <property type="match status" value="1"/>
</dbReference>
<dbReference type="PROSITE" id="PS50043">
    <property type="entry name" value="HTH_LUXR_2"/>
    <property type="match status" value="1"/>
</dbReference>
<dbReference type="RefSeq" id="WP_009283218.1">
    <property type="nucleotide sequence ID" value="NZ_CAIT01000007.1"/>
</dbReference>
<evidence type="ECO:0000313" key="9">
    <source>
        <dbReference type="Proteomes" id="UP000009309"/>
    </source>
</evidence>
<organism evidence="8 9">
    <name type="scientific">Fibrisoma limi BUZ 3</name>
    <dbReference type="NCBI Taxonomy" id="1185876"/>
    <lineage>
        <taxon>Bacteria</taxon>
        <taxon>Pseudomonadati</taxon>
        <taxon>Bacteroidota</taxon>
        <taxon>Cytophagia</taxon>
        <taxon>Cytophagales</taxon>
        <taxon>Spirosomataceae</taxon>
        <taxon>Fibrisoma</taxon>
    </lineage>
</organism>
<dbReference type="InterPro" id="IPR016032">
    <property type="entry name" value="Sig_transdc_resp-reg_C-effctor"/>
</dbReference>
<proteinExistence type="predicted"/>
<dbReference type="EMBL" id="CAIT01000007">
    <property type="protein sequence ID" value="CCH54642.1"/>
    <property type="molecule type" value="Genomic_DNA"/>
</dbReference>
<keyword evidence="4" id="KW-0804">Transcription</keyword>
<evidence type="ECO:0000313" key="8">
    <source>
        <dbReference type="EMBL" id="CCH54642.1"/>
    </source>
</evidence>
<dbReference type="eggNOG" id="COG2197">
    <property type="taxonomic scope" value="Bacteria"/>
</dbReference>
<sequence length="216" mass="24579">MTQPETTPVINILIIDDHRLFNDGLRAMLADAPDITILGQIYHSRDALSQVRQLRPRVLIIDFNMPEMDGLELTRLLLTQHPQLCILILSMYGESRYIDDFRKAGALGYMLKTSTKDELLTAIREVARGNTYFDPKLADQKQFSNHADDTFLKKYKLSPREVEIIRLIKAGLSTPQIADKVHLSPYTIETHRKNIYAKLGISTVAELVRFAVEVGI</sequence>
<dbReference type="InterPro" id="IPR039420">
    <property type="entry name" value="WalR-like"/>
</dbReference>
<dbReference type="OrthoDB" id="9797341at2"/>
<dbReference type="PROSITE" id="PS00622">
    <property type="entry name" value="HTH_LUXR_1"/>
    <property type="match status" value="1"/>
</dbReference>
<protein>
    <submittedName>
        <fullName evidence="8">WGS project CAIT00000000 data, contig 7</fullName>
    </submittedName>
</protein>
<dbReference type="InterPro" id="IPR001789">
    <property type="entry name" value="Sig_transdc_resp-reg_receiver"/>
</dbReference>
<dbReference type="CDD" id="cd06170">
    <property type="entry name" value="LuxR_C_like"/>
    <property type="match status" value="1"/>
</dbReference>
<dbReference type="CDD" id="cd17535">
    <property type="entry name" value="REC_NarL-like"/>
    <property type="match status" value="1"/>
</dbReference>
<feature type="modified residue" description="4-aspartylphosphate" evidence="5">
    <location>
        <position position="62"/>
    </location>
</feature>
<gene>
    <name evidence="8" type="ORF">BN8_03836</name>
</gene>
<dbReference type="STRING" id="1185876.BN8_03836"/>
<dbReference type="SMART" id="SM00421">
    <property type="entry name" value="HTH_LUXR"/>
    <property type="match status" value="1"/>
</dbReference>
<dbReference type="InterPro" id="IPR058245">
    <property type="entry name" value="NreC/VraR/RcsB-like_REC"/>
</dbReference>
<dbReference type="SMART" id="SM00448">
    <property type="entry name" value="REC"/>
    <property type="match status" value="1"/>
</dbReference>
<keyword evidence="9" id="KW-1185">Reference proteome</keyword>
<comment type="caution">
    <text evidence="8">The sequence shown here is derived from an EMBL/GenBank/DDBJ whole genome shotgun (WGS) entry which is preliminary data.</text>
</comment>
<evidence type="ECO:0000256" key="1">
    <source>
        <dbReference type="ARBA" id="ARBA00022553"/>
    </source>
</evidence>
<name>I2GL66_9BACT</name>
<keyword evidence="2" id="KW-0805">Transcription regulation</keyword>
<dbReference type="Proteomes" id="UP000009309">
    <property type="component" value="Unassembled WGS sequence"/>
</dbReference>
<evidence type="ECO:0000256" key="3">
    <source>
        <dbReference type="ARBA" id="ARBA00023125"/>
    </source>
</evidence>
<dbReference type="InterPro" id="IPR000792">
    <property type="entry name" value="Tscrpt_reg_LuxR_C"/>
</dbReference>
<dbReference type="GO" id="GO:0006355">
    <property type="term" value="P:regulation of DNA-templated transcription"/>
    <property type="evidence" value="ECO:0007669"/>
    <property type="project" value="InterPro"/>
</dbReference>
<dbReference type="Pfam" id="PF00196">
    <property type="entry name" value="GerE"/>
    <property type="match status" value="1"/>
</dbReference>
<dbReference type="PRINTS" id="PR00038">
    <property type="entry name" value="HTHLUXR"/>
</dbReference>
<evidence type="ECO:0000256" key="2">
    <source>
        <dbReference type="ARBA" id="ARBA00023015"/>
    </source>
</evidence>
<evidence type="ECO:0000256" key="4">
    <source>
        <dbReference type="ARBA" id="ARBA00023163"/>
    </source>
</evidence>
<keyword evidence="3" id="KW-0238">DNA-binding</keyword>
<reference evidence="8 9" key="1">
    <citation type="journal article" date="2012" name="J. Bacteriol.">
        <title>Genome Sequence of the Filamentous Bacterium Fibrisoma limi BUZ 3T.</title>
        <authorList>
            <person name="Filippini M."/>
            <person name="Qi W."/>
            <person name="Jaenicke S."/>
            <person name="Goesmann A."/>
            <person name="Smits T.H."/>
            <person name="Bagheri H.C."/>
        </authorList>
    </citation>
    <scope>NUCLEOTIDE SEQUENCE [LARGE SCALE GENOMIC DNA]</scope>
    <source>
        <strain evidence="9">BUZ 3T</strain>
    </source>
</reference>
<feature type="domain" description="Response regulatory" evidence="7">
    <location>
        <begin position="11"/>
        <end position="127"/>
    </location>
</feature>
<dbReference type="GO" id="GO:0000160">
    <property type="term" value="P:phosphorelay signal transduction system"/>
    <property type="evidence" value="ECO:0007669"/>
    <property type="project" value="InterPro"/>
</dbReference>
<dbReference type="PANTHER" id="PTHR43214">
    <property type="entry name" value="TWO-COMPONENT RESPONSE REGULATOR"/>
    <property type="match status" value="1"/>
</dbReference>
<dbReference type="Gene3D" id="3.40.50.2300">
    <property type="match status" value="1"/>
</dbReference>
<dbReference type="AlphaFoldDB" id="I2GL66"/>
<dbReference type="GO" id="GO:0003677">
    <property type="term" value="F:DNA binding"/>
    <property type="evidence" value="ECO:0007669"/>
    <property type="project" value="UniProtKB-KW"/>
</dbReference>
<dbReference type="SUPFAM" id="SSF46894">
    <property type="entry name" value="C-terminal effector domain of the bipartite response regulators"/>
    <property type="match status" value="1"/>
</dbReference>
<keyword evidence="1 5" id="KW-0597">Phosphoprotein</keyword>
<dbReference type="SUPFAM" id="SSF52172">
    <property type="entry name" value="CheY-like"/>
    <property type="match status" value="1"/>
</dbReference>
<evidence type="ECO:0000259" key="7">
    <source>
        <dbReference type="PROSITE" id="PS50110"/>
    </source>
</evidence>
<dbReference type="Pfam" id="PF00072">
    <property type="entry name" value="Response_reg"/>
    <property type="match status" value="1"/>
</dbReference>
<evidence type="ECO:0000256" key="5">
    <source>
        <dbReference type="PROSITE-ProRule" id="PRU00169"/>
    </source>
</evidence>